<name>A0AAV4B9I4_9GAST</name>
<protein>
    <submittedName>
        <fullName evidence="2">Uncharacterized protein</fullName>
    </submittedName>
</protein>
<dbReference type="AlphaFoldDB" id="A0AAV4B9I4"/>
<keyword evidence="3" id="KW-1185">Reference proteome</keyword>
<accession>A0AAV4B9I4</accession>
<dbReference type="EMBL" id="BLXT01004654">
    <property type="protein sequence ID" value="GFO16175.1"/>
    <property type="molecule type" value="Genomic_DNA"/>
</dbReference>
<sequence length="69" mass="7457">MRDDGACTHGSLPVHDSSVGRSRAASPHQRDLRRSGPPSGVGDDGKARIREKMFLADLRADSLYIVLPT</sequence>
<dbReference type="Proteomes" id="UP000735302">
    <property type="component" value="Unassembled WGS sequence"/>
</dbReference>
<organism evidence="2 3">
    <name type="scientific">Plakobranchus ocellatus</name>
    <dbReference type="NCBI Taxonomy" id="259542"/>
    <lineage>
        <taxon>Eukaryota</taxon>
        <taxon>Metazoa</taxon>
        <taxon>Spiralia</taxon>
        <taxon>Lophotrochozoa</taxon>
        <taxon>Mollusca</taxon>
        <taxon>Gastropoda</taxon>
        <taxon>Heterobranchia</taxon>
        <taxon>Euthyneura</taxon>
        <taxon>Panpulmonata</taxon>
        <taxon>Sacoglossa</taxon>
        <taxon>Placobranchoidea</taxon>
        <taxon>Plakobranchidae</taxon>
        <taxon>Plakobranchus</taxon>
    </lineage>
</organism>
<gene>
    <name evidence="2" type="ORF">PoB_004268000</name>
</gene>
<evidence type="ECO:0000313" key="3">
    <source>
        <dbReference type="Proteomes" id="UP000735302"/>
    </source>
</evidence>
<evidence type="ECO:0000313" key="2">
    <source>
        <dbReference type="EMBL" id="GFO16175.1"/>
    </source>
</evidence>
<evidence type="ECO:0000256" key="1">
    <source>
        <dbReference type="SAM" id="MobiDB-lite"/>
    </source>
</evidence>
<comment type="caution">
    <text evidence="2">The sequence shown here is derived from an EMBL/GenBank/DDBJ whole genome shotgun (WGS) entry which is preliminary data.</text>
</comment>
<feature type="region of interest" description="Disordered" evidence="1">
    <location>
        <begin position="1"/>
        <end position="47"/>
    </location>
</feature>
<reference evidence="2 3" key="1">
    <citation type="journal article" date="2021" name="Elife">
        <title>Chloroplast acquisition without the gene transfer in kleptoplastic sea slugs, Plakobranchus ocellatus.</title>
        <authorList>
            <person name="Maeda T."/>
            <person name="Takahashi S."/>
            <person name="Yoshida T."/>
            <person name="Shimamura S."/>
            <person name="Takaki Y."/>
            <person name="Nagai Y."/>
            <person name="Toyoda A."/>
            <person name="Suzuki Y."/>
            <person name="Arimoto A."/>
            <person name="Ishii H."/>
            <person name="Satoh N."/>
            <person name="Nishiyama T."/>
            <person name="Hasebe M."/>
            <person name="Maruyama T."/>
            <person name="Minagawa J."/>
            <person name="Obokata J."/>
            <person name="Shigenobu S."/>
        </authorList>
    </citation>
    <scope>NUCLEOTIDE SEQUENCE [LARGE SCALE GENOMIC DNA]</scope>
</reference>
<proteinExistence type="predicted"/>